<dbReference type="Proteomes" id="UP000216107">
    <property type="component" value="Unassembled WGS sequence"/>
</dbReference>
<comment type="caution">
    <text evidence="3">The sequence shown here is derived from an EMBL/GenBank/DDBJ whole genome shotgun (WGS) entry which is preliminary data.</text>
</comment>
<dbReference type="InterPro" id="IPR006311">
    <property type="entry name" value="TAT_signal"/>
</dbReference>
<accession>A0A272EYL9</accession>
<protein>
    <recommendedName>
        <fullName evidence="6">Sorbitol dehydrogenase</fullName>
    </recommendedName>
</protein>
<evidence type="ECO:0008006" key="6">
    <source>
        <dbReference type="Google" id="ProtNLM"/>
    </source>
</evidence>
<reference evidence="2 5" key="1">
    <citation type="submission" date="2016-08" db="EMBL/GenBank/DDBJ databases">
        <title>Candidatus Dactylopiibacterium carminicum genome sequence.</title>
        <authorList>
            <person name="Ramirez-Puebla S.T."/>
            <person name="Ormeno-Orrillo E."/>
            <person name="Vera-Ponce De Leon A."/>
            <person name="Luis L."/>
            <person name="Sanchez-Flores A."/>
            <person name="Monica R."/>
            <person name="Martinez-Romero E."/>
        </authorList>
    </citation>
    <scope>NUCLEOTIDE SEQUENCE [LARGE SCALE GENOMIC DNA]</scope>
    <source>
        <strain evidence="2">END1</strain>
    </source>
</reference>
<feature type="signal peptide" evidence="1">
    <location>
        <begin position="1"/>
        <end position="36"/>
    </location>
</feature>
<dbReference type="Proteomes" id="UP000623509">
    <property type="component" value="Unassembled WGS sequence"/>
</dbReference>
<reference evidence="3 4" key="2">
    <citation type="submission" date="2017-07" db="EMBL/GenBank/DDBJ databases">
        <title>Candidatus Dactylopiibacterium carminicum, a nitrogen-fixing symbiont of the cochineal insect Dactylopius coccus and Dactylopius opuntiae (Hemiptera: Coccoidea: Dactylopiidae).</title>
        <authorList>
            <person name="Vera A."/>
        </authorList>
    </citation>
    <scope>NUCLEOTIDE SEQUENCE [LARGE SCALE GENOMIC DNA]</scope>
    <source>
        <strain evidence="3 4">NFDCM</strain>
    </source>
</reference>
<organism evidence="3 4">
    <name type="scientific">Candidatus Dactylopiibacterium carminicum</name>
    <dbReference type="NCBI Taxonomy" id="857335"/>
    <lineage>
        <taxon>Bacteria</taxon>
        <taxon>Pseudomonadati</taxon>
        <taxon>Pseudomonadota</taxon>
        <taxon>Betaproteobacteria</taxon>
        <taxon>Rhodocyclales</taxon>
        <taxon>Rhodocyclaceae</taxon>
        <taxon>Candidatus Dactylopiibacterium</taxon>
    </lineage>
</organism>
<dbReference type="InterPro" id="IPR024651">
    <property type="entry name" value="FAD-SLDH_ssu"/>
</dbReference>
<keyword evidence="1" id="KW-0732">Signal</keyword>
<dbReference type="RefSeq" id="WP_095523208.1">
    <property type="nucleotide sequence ID" value="NZ_MDUX01000003.1"/>
</dbReference>
<dbReference type="AlphaFoldDB" id="A0A272EYL9"/>
<evidence type="ECO:0000313" key="2">
    <source>
        <dbReference type="EMBL" id="KAF7600640.1"/>
    </source>
</evidence>
<evidence type="ECO:0000256" key="1">
    <source>
        <dbReference type="SAM" id="SignalP"/>
    </source>
</evidence>
<dbReference type="EMBL" id="NMRN01000002">
    <property type="protein sequence ID" value="PAS95126.1"/>
    <property type="molecule type" value="Genomic_DNA"/>
</dbReference>
<name>A0A272EYL9_9RHOO</name>
<sequence length="168" mass="17700">MKRTSFAGEPRRTILKGLGLLAGASAFPAVMLPAFAAAEAADDFVVISRMLTGREALSAEFAAALLQVFSRLDADFPAKLARLRSYVTQKQVDAAALADQLQADAGMADLAGLPKQILSGWYLGVVGSGARAICVTYTEALAHKCVADVLRPPSYAYGAYGTWAAKPF</sequence>
<keyword evidence="5" id="KW-1185">Reference proteome</keyword>
<proteinExistence type="predicted"/>
<dbReference type="OrthoDB" id="8635030at2"/>
<evidence type="ECO:0000313" key="5">
    <source>
        <dbReference type="Proteomes" id="UP000623509"/>
    </source>
</evidence>
<dbReference type="EMBL" id="MDUX01000003">
    <property type="protein sequence ID" value="KAF7600640.1"/>
    <property type="molecule type" value="Genomic_DNA"/>
</dbReference>
<evidence type="ECO:0000313" key="3">
    <source>
        <dbReference type="EMBL" id="PAS95126.1"/>
    </source>
</evidence>
<gene>
    <name evidence="2" type="ORF">BGI27_01785</name>
    <name evidence="3" type="ORF">CGU29_01385</name>
</gene>
<dbReference type="Pfam" id="PF12318">
    <property type="entry name" value="FAD-SLDH"/>
    <property type="match status" value="1"/>
</dbReference>
<feature type="chain" id="PRO_5013284119" description="Sorbitol dehydrogenase" evidence="1">
    <location>
        <begin position="37"/>
        <end position="168"/>
    </location>
</feature>
<evidence type="ECO:0000313" key="4">
    <source>
        <dbReference type="Proteomes" id="UP000216107"/>
    </source>
</evidence>
<dbReference type="PROSITE" id="PS51318">
    <property type="entry name" value="TAT"/>
    <property type="match status" value="1"/>
</dbReference>